<keyword evidence="3" id="KW-1185">Reference proteome</keyword>
<feature type="region of interest" description="Disordered" evidence="1">
    <location>
        <begin position="60"/>
        <end position="112"/>
    </location>
</feature>
<organism evidence="2 3">
    <name type="scientific">Chloebia gouldiae</name>
    <name type="common">Gouldian finch</name>
    <name type="synonym">Erythrura gouldiae</name>
    <dbReference type="NCBI Taxonomy" id="44316"/>
    <lineage>
        <taxon>Eukaryota</taxon>
        <taxon>Metazoa</taxon>
        <taxon>Chordata</taxon>
        <taxon>Craniata</taxon>
        <taxon>Vertebrata</taxon>
        <taxon>Euteleostomi</taxon>
        <taxon>Archelosauria</taxon>
        <taxon>Archosauria</taxon>
        <taxon>Dinosauria</taxon>
        <taxon>Saurischia</taxon>
        <taxon>Theropoda</taxon>
        <taxon>Coelurosauria</taxon>
        <taxon>Aves</taxon>
        <taxon>Neognathae</taxon>
        <taxon>Neoaves</taxon>
        <taxon>Telluraves</taxon>
        <taxon>Australaves</taxon>
        <taxon>Passeriformes</taxon>
        <taxon>Passeroidea</taxon>
        <taxon>Passeridae</taxon>
        <taxon>Chloebia</taxon>
    </lineage>
</organism>
<feature type="compositionally biased region" description="Basic and acidic residues" evidence="1">
    <location>
        <begin position="100"/>
        <end position="112"/>
    </location>
</feature>
<dbReference type="EMBL" id="QUSF01000121">
    <property type="protein sequence ID" value="RLV90581.1"/>
    <property type="molecule type" value="Genomic_DNA"/>
</dbReference>
<proteinExistence type="predicted"/>
<protein>
    <submittedName>
        <fullName evidence="2">Uncharacterized protein</fullName>
    </submittedName>
</protein>
<dbReference type="Proteomes" id="UP000276834">
    <property type="component" value="Unassembled WGS sequence"/>
</dbReference>
<evidence type="ECO:0000313" key="2">
    <source>
        <dbReference type="EMBL" id="RLV90581.1"/>
    </source>
</evidence>
<feature type="compositionally biased region" description="Polar residues" evidence="1">
    <location>
        <begin position="87"/>
        <end position="99"/>
    </location>
</feature>
<reference evidence="2 3" key="1">
    <citation type="journal article" date="2018" name="Proc. R. Soc. B">
        <title>A non-coding region near Follistatin controls head colour polymorphism in the Gouldian finch.</title>
        <authorList>
            <person name="Toomey M.B."/>
            <person name="Marques C.I."/>
            <person name="Andrade P."/>
            <person name="Araujo P.M."/>
            <person name="Sabatino S."/>
            <person name="Gazda M.A."/>
            <person name="Afonso S."/>
            <person name="Lopes R.J."/>
            <person name="Corbo J.C."/>
            <person name="Carneiro M."/>
        </authorList>
    </citation>
    <scope>NUCLEOTIDE SEQUENCE [LARGE SCALE GENOMIC DNA]</scope>
    <source>
        <strain evidence="2">Red01</strain>
        <tissue evidence="2">Muscle</tissue>
    </source>
</reference>
<name>A0A3L8RZT3_CHLGU</name>
<dbReference type="AlphaFoldDB" id="A0A3L8RZT3"/>
<evidence type="ECO:0000256" key="1">
    <source>
        <dbReference type="SAM" id="MobiDB-lite"/>
    </source>
</evidence>
<gene>
    <name evidence="2" type="ORF">DV515_00014383</name>
</gene>
<comment type="caution">
    <text evidence="2">The sequence shown here is derived from an EMBL/GenBank/DDBJ whole genome shotgun (WGS) entry which is preliminary data.</text>
</comment>
<evidence type="ECO:0000313" key="3">
    <source>
        <dbReference type="Proteomes" id="UP000276834"/>
    </source>
</evidence>
<accession>A0A3L8RZT3</accession>
<sequence>MSQCLQLQEGLMRPNRAVRAALNVTVPPMALRVLRDSQKIKSGTFHQLGLLPTTRNDKEAVCKGSGTKLSASQRDELLAAPHDYLHSSASQRTHLSTSRKAGEKGQKEPVGC</sequence>